<proteinExistence type="predicted"/>
<sequence length="328" mass="36404">MATIRSVCTSNMTDEMTAILCRALEELPQNLGQLNIKLGKEGVGDSSPKKLDLKELHKISLPWLSVGLEEDGRIALKVMGVYDSDAWLGSAGLRLESDEGEWPVSYHGTDFQMAKLTAKQGSQLKKCQHPQCREGIYSTPNPDIAAQYAATFQHQGCTYQIMMQNRINAKKSIFHKEEEYYVTPNDDNIRMFHDDITGAEGHPPGFLVRAVQREIRHIRQESNPVQVHEIQGNDVGRERRVRVHHLAGSIGPAVLPVHVTDGLVVARRDSVDPRRMEVTVSLRSASVGESVLPRRLLQGYLVQGSVVGKRETPTGTDARDVAHCLGRG</sequence>
<dbReference type="OrthoDB" id="428577at2759"/>
<protein>
    <submittedName>
        <fullName evidence="1">Uncharacterized protein</fullName>
    </submittedName>
</protein>
<organism evidence="1">
    <name type="scientific">Darwinula stevensoni</name>
    <dbReference type="NCBI Taxonomy" id="69355"/>
    <lineage>
        <taxon>Eukaryota</taxon>
        <taxon>Metazoa</taxon>
        <taxon>Ecdysozoa</taxon>
        <taxon>Arthropoda</taxon>
        <taxon>Crustacea</taxon>
        <taxon>Oligostraca</taxon>
        <taxon>Ostracoda</taxon>
        <taxon>Podocopa</taxon>
        <taxon>Podocopida</taxon>
        <taxon>Darwinulocopina</taxon>
        <taxon>Darwinuloidea</taxon>
        <taxon>Darwinulidae</taxon>
        <taxon>Darwinula</taxon>
    </lineage>
</organism>
<reference evidence="1" key="1">
    <citation type="submission" date="2020-11" db="EMBL/GenBank/DDBJ databases">
        <authorList>
            <person name="Tran Van P."/>
        </authorList>
    </citation>
    <scope>NUCLEOTIDE SEQUENCE</scope>
</reference>
<dbReference type="PANTHER" id="PTHR36649:SF28">
    <property type="entry name" value="UBIQUITIN-LIKE DOMAIN-CONTAINING PROTEIN"/>
    <property type="match status" value="1"/>
</dbReference>
<dbReference type="Proteomes" id="UP000677054">
    <property type="component" value="Unassembled WGS sequence"/>
</dbReference>
<evidence type="ECO:0000313" key="2">
    <source>
        <dbReference type="Proteomes" id="UP000677054"/>
    </source>
</evidence>
<name>A0A7R8XDT7_9CRUS</name>
<evidence type="ECO:0000313" key="1">
    <source>
        <dbReference type="EMBL" id="CAD7248723.1"/>
    </source>
</evidence>
<keyword evidence="2" id="KW-1185">Reference proteome</keyword>
<dbReference type="AlphaFoldDB" id="A0A7R8XDT7"/>
<dbReference type="EMBL" id="CAJPEV010001967">
    <property type="protein sequence ID" value="CAG0895105.1"/>
    <property type="molecule type" value="Genomic_DNA"/>
</dbReference>
<accession>A0A7R8XDT7</accession>
<dbReference type="EMBL" id="LR901484">
    <property type="protein sequence ID" value="CAD7248723.1"/>
    <property type="molecule type" value="Genomic_DNA"/>
</dbReference>
<dbReference type="SUPFAM" id="SSF56399">
    <property type="entry name" value="ADP-ribosylation"/>
    <property type="match status" value="1"/>
</dbReference>
<gene>
    <name evidence="1" type="ORF">DSTB1V02_LOCUS8532</name>
</gene>
<dbReference type="PANTHER" id="PTHR36649">
    <property type="entry name" value="UBIQUITIN-LIKE DOMAIN-CONTAINING PROTEIN"/>
    <property type="match status" value="1"/>
</dbReference>